<feature type="domain" description="SPW repeat-containing integral membrane" evidence="2">
    <location>
        <begin position="4"/>
        <end position="97"/>
    </location>
</feature>
<name>A0ABW0KFP6_9BACL</name>
<sequence length="104" mass="11805">MTLKNILSACLGVWFLLTPWMFAFTNESNAFWLCVILGGLQVICSLLALGKSGRNVWQNWVCFFIGAVFIVIPNLFHWGLLAFFLFVALGFLTMLLNYSNLYAE</sequence>
<feature type="transmembrane region" description="Helical" evidence="1">
    <location>
        <begin position="56"/>
        <end position="72"/>
    </location>
</feature>
<evidence type="ECO:0000313" key="3">
    <source>
        <dbReference type="EMBL" id="MFC5452074.1"/>
    </source>
</evidence>
<keyword evidence="1" id="KW-0472">Membrane</keyword>
<proteinExistence type="predicted"/>
<organism evidence="3 4">
    <name type="scientific">Paenibacillus aestuarii</name>
    <dbReference type="NCBI Taxonomy" id="516965"/>
    <lineage>
        <taxon>Bacteria</taxon>
        <taxon>Bacillati</taxon>
        <taxon>Bacillota</taxon>
        <taxon>Bacilli</taxon>
        <taxon>Bacillales</taxon>
        <taxon>Paenibacillaceae</taxon>
        <taxon>Paenibacillus</taxon>
    </lineage>
</organism>
<reference evidence="4" key="1">
    <citation type="journal article" date="2019" name="Int. J. Syst. Evol. Microbiol.">
        <title>The Global Catalogue of Microorganisms (GCM) 10K type strain sequencing project: providing services to taxonomists for standard genome sequencing and annotation.</title>
        <authorList>
            <consortium name="The Broad Institute Genomics Platform"/>
            <consortium name="The Broad Institute Genome Sequencing Center for Infectious Disease"/>
            <person name="Wu L."/>
            <person name="Ma J."/>
        </authorList>
    </citation>
    <scope>NUCLEOTIDE SEQUENCE [LARGE SCALE GENOMIC DNA]</scope>
    <source>
        <strain evidence="4">KACC 11904</strain>
    </source>
</reference>
<gene>
    <name evidence="3" type="ORF">ACFPOG_28100</name>
</gene>
<feature type="transmembrane region" description="Helical" evidence="1">
    <location>
        <begin position="7"/>
        <end position="24"/>
    </location>
</feature>
<feature type="transmembrane region" description="Helical" evidence="1">
    <location>
        <begin position="78"/>
        <end position="98"/>
    </location>
</feature>
<feature type="transmembrane region" description="Helical" evidence="1">
    <location>
        <begin position="30"/>
        <end position="49"/>
    </location>
</feature>
<keyword evidence="1" id="KW-0812">Transmembrane</keyword>
<comment type="caution">
    <text evidence="3">The sequence shown here is derived from an EMBL/GenBank/DDBJ whole genome shotgun (WGS) entry which is preliminary data.</text>
</comment>
<dbReference type="EMBL" id="JBHSMJ010000040">
    <property type="protein sequence ID" value="MFC5452074.1"/>
    <property type="molecule type" value="Genomic_DNA"/>
</dbReference>
<dbReference type="InterPro" id="IPR005530">
    <property type="entry name" value="SPW"/>
</dbReference>
<keyword evidence="4" id="KW-1185">Reference proteome</keyword>
<accession>A0ABW0KFP6</accession>
<dbReference type="Proteomes" id="UP001596044">
    <property type="component" value="Unassembled WGS sequence"/>
</dbReference>
<evidence type="ECO:0000259" key="2">
    <source>
        <dbReference type="Pfam" id="PF03779"/>
    </source>
</evidence>
<evidence type="ECO:0000313" key="4">
    <source>
        <dbReference type="Proteomes" id="UP001596044"/>
    </source>
</evidence>
<keyword evidence="1" id="KW-1133">Transmembrane helix</keyword>
<evidence type="ECO:0000256" key="1">
    <source>
        <dbReference type="SAM" id="Phobius"/>
    </source>
</evidence>
<dbReference type="RefSeq" id="WP_270881048.1">
    <property type="nucleotide sequence ID" value="NZ_JAQFVF010000044.1"/>
</dbReference>
<dbReference type="Pfam" id="PF03779">
    <property type="entry name" value="SPW"/>
    <property type="match status" value="1"/>
</dbReference>
<protein>
    <submittedName>
        <fullName evidence="3">SPW repeat protein</fullName>
    </submittedName>
</protein>